<evidence type="ECO:0000313" key="1">
    <source>
        <dbReference type="EMBL" id="GAL31924.1"/>
    </source>
</evidence>
<comment type="caution">
    <text evidence="1">The sequence shown here is derived from an EMBL/GenBank/DDBJ whole genome shotgun (WGS) entry which is preliminary data.</text>
</comment>
<dbReference type="AlphaFoldDB" id="A0A090SZQ8"/>
<accession>A0A090SZQ8</accession>
<proteinExistence type="predicted"/>
<dbReference type="EMBL" id="BBMT01000001">
    <property type="protein sequence ID" value="GAL31924.1"/>
    <property type="molecule type" value="Genomic_DNA"/>
</dbReference>
<dbReference type="Proteomes" id="UP000029224">
    <property type="component" value="Unassembled WGS sequence"/>
</dbReference>
<reference evidence="1 2" key="2">
    <citation type="submission" date="2014-09" db="EMBL/GenBank/DDBJ databases">
        <authorList>
            <consortium name="NBRP consortium"/>
            <person name="Sawabe T."/>
            <person name="Meirelles P."/>
            <person name="Nakanishi M."/>
            <person name="Sayaka M."/>
            <person name="Hattori M."/>
            <person name="Ohkuma M."/>
        </authorList>
    </citation>
    <scope>NUCLEOTIDE SEQUENCE [LARGE SCALE GENOMIC DNA]</scope>
    <source>
        <strain evidence="1 2">JCM 19240</strain>
    </source>
</reference>
<evidence type="ECO:0000313" key="2">
    <source>
        <dbReference type="Proteomes" id="UP000029224"/>
    </source>
</evidence>
<protein>
    <submittedName>
        <fullName evidence="1">Uncharacterized protein</fullName>
    </submittedName>
</protein>
<sequence length="109" mass="12634">MREMPYHILKDVVGHNYKLIKKQGYERYKRIDDAKPTFVFKMEIPDSSQSNGTTTITKHINIGDYSPSELKAIALRAGINIDRAKRLDENWESKVAIQIFRQAPNIDLE</sequence>
<reference evidence="1 2" key="1">
    <citation type="submission" date="2014-09" db="EMBL/GenBank/DDBJ databases">
        <title>Vibrio maritimus JCM 19240. (C210) whole genome shotgun sequence.</title>
        <authorList>
            <person name="Sawabe T."/>
            <person name="Meirelles P."/>
            <person name="Nakanishi M."/>
            <person name="Sayaka M."/>
            <person name="Hattori M."/>
            <person name="Ohkuma M."/>
        </authorList>
    </citation>
    <scope>NUCLEOTIDE SEQUENCE [LARGE SCALE GENOMIC DNA]</scope>
    <source>
        <strain evidence="1 2">JCM 19240</strain>
    </source>
</reference>
<dbReference type="OrthoDB" id="9845485at2"/>
<organism evidence="1 2">
    <name type="scientific">Vibrio maritimus</name>
    <dbReference type="NCBI Taxonomy" id="990268"/>
    <lineage>
        <taxon>Bacteria</taxon>
        <taxon>Pseudomonadati</taxon>
        <taxon>Pseudomonadota</taxon>
        <taxon>Gammaproteobacteria</taxon>
        <taxon>Vibrionales</taxon>
        <taxon>Vibrionaceae</taxon>
        <taxon>Vibrio</taxon>
    </lineage>
</organism>
<gene>
    <name evidence="1" type="ORF">JCM19240_5355</name>
</gene>
<name>A0A090SZQ8_9VIBR</name>
<keyword evidence="2" id="KW-1185">Reference proteome</keyword>